<evidence type="ECO:0008006" key="4">
    <source>
        <dbReference type="Google" id="ProtNLM"/>
    </source>
</evidence>
<dbReference type="Gene3D" id="3.30.360.10">
    <property type="entry name" value="Dihydrodipicolinate Reductase, domain 2"/>
    <property type="match status" value="1"/>
</dbReference>
<dbReference type="EMBL" id="UINC01005838">
    <property type="protein sequence ID" value="SVA23854.1"/>
    <property type="molecule type" value="Genomic_DNA"/>
</dbReference>
<dbReference type="GO" id="GO:0000166">
    <property type="term" value="F:nucleotide binding"/>
    <property type="evidence" value="ECO:0007669"/>
    <property type="project" value="InterPro"/>
</dbReference>
<feature type="domain" description="GFO/IDH/MocA-like oxidoreductase" evidence="2">
    <location>
        <begin position="140"/>
        <end position="248"/>
    </location>
</feature>
<dbReference type="InterPro" id="IPR036291">
    <property type="entry name" value="NAD(P)-bd_dom_sf"/>
</dbReference>
<dbReference type="Pfam" id="PF01408">
    <property type="entry name" value="GFO_IDH_MocA"/>
    <property type="match status" value="1"/>
</dbReference>
<dbReference type="InterPro" id="IPR051450">
    <property type="entry name" value="Gfo/Idh/MocA_Oxidoreductases"/>
</dbReference>
<organism evidence="3">
    <name type="scientific">marine metagenome</name>
    <dbReference type="NCBI Taxonomy" id="408172"/>
    <lineage>
        <taxon>unclassified sequences</taxon>
        <taxon>metagenomes</taxon>
        <taxon>ecological metagenomes</taxon>
    </lineage>
</organism>
<feature type="domain" description="Gfo/Idh/MocA-like oxidoreductase N-terminal" evidence="1">
    <location>
        <begin position="5"/>
        <end position="123"/>
    </location>
</feature>
<dbReference type="InterPro" id="IPR055170">
    <property type="entry name" value="GFO_IDH_MocA-like_dom"/>
</dbReference>
<dbReference type="Pfam" id="PF22725">
    <property type="entry name" value="GFO_IDH_MocA_C3"/>
    <property type="match status" value="1"/>
</dbReference>
<dbReference type="SUPFAM" id="SSF51735">
    <property type="entry name" value="NAD(P)-binding Rossmann-fold domains"/>
    <property type="match status" value="1"/>
</dbReference>
<evidence type="ECO:0000259" key="1">
    <source>
        <dbReference type="Pfam" id="PF01408"/>
    </source>
</evidence>
<proteinExistence type="predicted"/>
<sequence length="326" mass="37006">MYMIKAASVGLGWWSDELAKSIQGKNRKIKIVGCYSNSKNKQINFSKKYKTDIHESYNSVVKDPNIDAVILTTPHSLHSKHAIKALRGGKHVFVEKPMATKYLDAKRMLFVAKKRNKILAIGHNRRFSSVYEFINKLNIQKKIGKILHIEANFSASGALNYKKKFWRANRKESPGGAIAGLGIHMIDLICHFGGKVKSVQSLVKKYAVKVNIDDTTSALFEMENNCTANLTTIFACPYTTTFNIFATNMNIFSDVDKNKIKIVHQNGKIQKLKLKNKDTLFLELIEFADSCNNKKKYRIKNTEAAHNVRIMEAIVKSSKNNKKIYI</sequence>
<name>A0A381U766_9ZZZZ</name>
<accession>A0A381U766</accession>
<evidence type="ECO:0000313" key="3">
    <source>
        <dbReference type="EMBL" id="SVA23854.1"/>
    </source>
</evidence>
<dbReference type="InterPro" id="IPR000683">
    <property type="entry name" value="Gfo/Idh/MocA-like_OxRdtase_N"/>
</dbReference>
<dbReference type="PANTHER" id="PTHR43377">
    <property type="entry name" value="BILIVERDIN REDUCTASE A"/>
    <property type="match status" value="1"/>
</dbReference>
<gene>
    <name evidence="3" type="ORF">METZ01_LOCUS76708</name>
</gene>
<protein>
    <recommendedName>
        <fullName evidence="4">Gfo/Idh/MocA-like oxidoreductase N-terminal domain-containing protein</fullName>
    </recommendedName>
</protein>
<dbReference type="PANTHER" id="PTHR43377:SF1">
    <property type="entry name" value="BILIVERDIN REDUCTASE A"/>
    <property type="match status" value="1"/>
</dbReference>
<dbReference type="AlphaFoldDB" id="A0A381U766"/>
<dbReference type="SUPFAM" id="SSF55347">
    <property type="entry name" value="Glyceraldehyde-3-phosphate dehydrogenase-like, C-terminal domain"/>
    <property type="match status" value="1"/>
</dbReference>
<evidence type="ECO:0000259" key="2">
    <source>
        <dbReference type="Pfam" id="PF22725"/>
    </source>
</evidence>
<reference evidence="3" key="1">
    <citation type="submission" date="2018-05" db="EMBL/GenBank/DDBJ databases">
        <authorList>
            <person name="Lanie J.A."/>
            <person name="Ng W.-L."/>
            <person name="Kazmierczak K.M."/>
            <person name="Andrzejewski T.M."/>
            <person name="Davidsen T.M."/>
            <person name="Wayne K.J."/>
            <person name="Tettelin H."/>
            <person name="Glass J.I."/>
            <person name="Rusch D."/>
            <person name="Podicherti R."/>
            <person name="Tsui H.-C.T."/>
            <person name="Winkler M.E."/>
        </authorList>
    </citation>
    <scope>NUCLEOTIDE SEQUENCE</scope>
</reference>
<dbReference type="Gene3D" id="3.40.50.720">
    <property type="entry name" value="NAD(P)-binding Rossmann-like Domain"/>
    <property type="match status" value="1"/>
</dbReference>